<feature type="signal peptide" evidence="4">
    <location>
        <begin position="1"/>
        <end position="28"/>
    </location>
</feature>
<comment type="subcellular location">
    <subcellularLocation>
        <location evidence="1">Periplasm</location>
    </subcellularLocation>
</comment>
<comment type="similarity">
    <text evidence="2">Belongs to the bacterial solute-binding protein 5 family.</text>
</comment>
<dbReference type="InterPro" id="IPR000914">
    <property type="entry name" value="SBP_5_dom"/>
</dbReference>
<dbReference type="Pfam" id="PF00496">
    <property type="entry name" value="SBP_bac_5"/>
    <property type="match status" value="1"/>
</dbReference>
<feature type="chain" id="PRO_5046488813" evidence="4">
    <location>
        <begin position="29"/>
        <end position="516"/>
    </location>
</feature>
<dbReference type="InterPro" id="IPR006311">
    <property type="entry name" value="TAT_signal"/>
</dbReference>
<keyword evidence="6" id="KW-0614">Plasmid</keyword>
<evidence type="ECO:0000313" key="7">
    <source>
        <dbReference type="Proteomes" id="UP001432360"/>
    </source>
</evidence>
<dbReference type="CDD" id="cd08515">
    <property type="entry name" value="PBP2_NikA_DppA_OppA_like_10"/>
    <property type="match status" value="1"/>
</dbReference>
<dbReference type="InterPro" id="IPR030678">
    <property type="entry name" value="Peptide/Ni-bd"/>
</dbReference>
<geneLocation type="plasmid" evidence="6 7">
    <name>pSchITTGS70b</name>
</geneLocation>
<sequence>MNISRRNYLKAMSAVPLLGTIAPQIVHAQTRTDLIIAVQDNPPQLDPLRLGTNVTHRVTAGIYDTLIRIDRRNGDRMVPGLAESWHQIDPRTWDVVIRKGVRFHDGSVMTTEDVAYTFGPERMLTEGLPGQSVSRQFFSGLEKVVALDDNTVRFVTKQPDPLFEFRLSNWASQIISKAAFQKVGDWDKWALSPVGTGPYRVAEVSAGDRIRLVAHDQYWGGQPPFSSLTFKVMPEAASRVNALAAGDVHIITEVTPDQIATIKGHENLDVVGGGTNNTRVVNYGTLGGPLKDVRLRRALNLSIDRKAIAEQLVAGLVGVPRGFQWQAYGDMFIENFPMPAYDPDAARKLLSEVGYTGAPIEYRTLNNYYAGQLDTAQALQQMWQEVGLNVQLKICDNWTQVFAQPNHAIFDGSVSSLYPDVMGSLWHSYGPNGFIRYQAKSWSSTEFDAIGEKLQTLTDRTERRKLHERVLEIFAEIDPPGTVLYETPMLYGKRRDVAWTPYRIPMMDFGPFNMPA</sequence>
<evidence type="ECO:0000256" key="2">
    <source>
        <dbReference type="ARBA" id="ARBA00005695"/>
    </source>
</evidence>
<keyword evidence="7" id="KW-1185">Reference proteome</keyword>
<evidence type="ECO:0000256" key="4">
    <source>
        <dbReference type="SAM" id="SignalP"/>
    </source>
</evidence>
<dbReference type="EMBL" id="CP133150">
    <property type="protein sequence ID" value="WVT06222.1"/>
    <property type="molecule type" value="Genomic_DNA"/>
</dbReference>
<name>A0ABZ2BJ34_9HYPH</name>
<feature type="domain" description="Solute-binding protein family 5" evidence="5">
    <location>
        <begin position="77"/>
        <end position="433"/>
    </location>
</feature>
<gene>
    <name evidence="6" type="ORF">RB548_22650</name>
</gene>
<dbReference type="Gene3D" id="3.10.105.10">
    <property type="entry name" value="Dipeptide-binding Protein, Domain 3"/>
    <property type="match status" value="1"/>
</dbReference>
<dbReference type="RefSeq" id="WP_331375285.1">
    <property type="nucleotide sequence ID" value="NZ_CP133150.1"/>
</dbReference>
<proteinExistence type="inferred from homology"/>
<reference evidence="6" key="1">
    <citation type="submission" date="2023-08" db="EMBL/GenBank/DDBJ databases">
        <title>Complete genome sequence of Sinorhizobium chiapanecum ITTG S70 isolated from Acaciella angustissima nodules in Chiapas-Mexico.</title>
        <authorList>
            <person name="Rincon-Rosales R."/>
            <person name="Rogel M.A."/>
            <person name="Rincon-Medina C.I."/>
            <person name="Guerrero G."/>
            <person name="Manzano-Gomez L.A."/>
            <person name="Lopez-Lopez A."/>
            <person name="Rincon Molina F.A."/>
            <person name="Martinez-Romero E."/>
        </authorList>
    </citation>
    <scope>NUCLEOTIDE SEQUENCE</scope>
    <source>
        <strain evidence="6">ITTG S70</strain>
        <plasmid evidence="6">pSchITTGS70b</plasmid>
    </source>
</reference>
<dbReference type="SUPFAM" id="SSF53850">
    <property type="entry name" value="Periplasmic binding protein-like II"/>
    <property type="match status" value="1"/>
</dbReference>
<dbReference type="PANTHER" id="PTHR30290:SF38">
    <property type="entry name" value="D,D-DIPEPTIDE-BINDING PERIPLASMIC PROTEIN DDPA-RELATED"/>
    <property type="match status" value="1"/>
</dbReference>
<evidence type="ECO:0000256" key="1">
    <source>
        <dbReference type="ARBA" id="ARBA00004418"/>
    </source>
</evidence>
<keyword evidence="3 4" id="KW-0732">Signal</keyword>
<evidence type="ECO:0000256" key="3">
    <source>
        <dbReference type="ARBA" id="ARBA00022729"/>
    </source>
</evidence>
<dbReference type="Proteomes" id="UP001432360">
    <property type="component" value="Plasmid pSchITTGS70b"/>
</dbReference>
<dbReference type="Gene3D" id="3.90.76.10">
    <property type="entry name" value="Dipeptide-binding Protein, Domain 1"/>
    <property type="match status" value="1"/>
</dbReference>
<dbReference type="InterPro" id="IPR039424">
    <property type="entry name" value="SBP_5"/>
</dbReference>
<dbReference type="PROSITE" id="PS51318">
    <property type="entry name" value="TAT"/>
    <property type="match status" value="1"/>
</dbReference>
<accession>A0ABZ2BJ34</accession>
<protein>
    <submittedName>
        <fullName evidence="6">ABC transporter substrate-binding protein</fullName>
    </submittedName>
</protein>
<evidence type="ECO:0000259" key="5">
    <source>
        <dbReference type="Pfam" id="PF00496"/>
    </source>
</evidence>
<dbReference type="PANTHER" id="PTHR30290">
    <property type="entry name" value="PERIPLASMIC BINDING COMPONENT OF ABC TRANSPORTER"/>
    <property type="match status" value="1"/>
</dbReference>
<organism evidence="6 7">
    <name type="scientific">Sinorhizobium chiapasense</name>
    <dbReference type="NCBI Taxonomy" id="501572"/>
    <lineage>
        <taxon>Bacteria</taxon>
        <taxon>Pseudomonadati</taxon>
        <taxon>Pseudomonadota</taxon>
        <taxon>Alphaproteobacteria</taxon>
        <taxon>Hyphomicrobiales</taxon>
        <taxon>Rhizobiaceae</taxon>
        <taxon>Sinorhizobium/Ensifer group</taxon>
        <taxon>Sinorhizobium</taxon>
    </lineage>
</organism>
<dbReference type="Gene3D" id="3.40.190.10">
    <property type="entry name" value="Periplasmic binding protein-like II"/>
    <property type="match status" value="1"/>
</dbReference>
<dbReference type="PIRSF" id="PIRSF002741">
    <property type="entry name" value="MppA"/>
    <property type="match status" value="1"/>
</dbReference>
<evidence type="ECO:0000313" key="6">
    <source>
        <dbReference type="EMBL" id="WVT06222.1"/>
    </source>
</evidence>